<dbReference type="OrthoDB" id="9794896at2"/>
<dbReference type="Gene3D" id="3.40.50.880">
    <property type="match status" value="1"/>
</dbReference>
<dbReference type="SMART" id="SM00342">
    <property type="entry name" value="HTH_ARAC"/>
    <property type="match status" value="1"/>
</dbReference>
<reference evidence="4 5" key="1">
    <citation type="submission" date="2018-05" db="EMBL/GenBank/DDBJ databases">
        <title>Genomic Encyclopedia of Type Strains, Phase IV (KMG-IV): sequencing the most valuable type-strain genomes for metagenomic binning, comparative biology and taxonomic classification.</title>
        <authorList>
            <person name="Goeker M."/>
        </authorList>
    </citation>
    <scope>NUCLEOTIDE SEQUENCE [LARGE SCALE GENOMIC DNA]</scope>
    <source>
        <strain evidence="4 5">DSM 25134</strain>
    </source>
</reference>
<dbReference type="InterPro" id="IPR052158">
    <property type="entry name" value="INH-QAR"/>
</dbReference>
<evidence type="ECO:0000259" key="3">
    <source>
        <dbReference type="PROSITE" id="PS01124"/>
    </source>
</evidence>
<dbReference type="Proteomes" id="UP000248395">
    <property type="component" value="Unassembled WGS sequence"/>
</dbReference>
<evidence type="ECO:0000313" key="5">
    <source>
        <dbReference type="Proteomes" id="UP000248395"/>
    </source>
</evidence>
<gene>
    <name evidence="4" type="ORF">DFR38_102354</name>
</gene>
<dbReference type="Gene3D" id="1.10.10.60">
    <property type="entry name" value="Homeodomain-like"/>
    <property type="match status" value="1"/>
</dbReference>
<dbReference type="InterPro" id="IPR002818">
    <property type="entry name" value="DJ-1/PfpI"/>
</dbReference>
<evidence type="ECO:0000256" key="2">
    <source>
        <dbReference type="ARBA" id="ARBA00023163"/>
    </source>
</evidence>
<comment type="caution">
    <text evidence="4">The sequence shown here is derived from an EMBL/GenBank/DDBJ whole genome shotgun (WGS) entry which is preliminary data.</text>
</comment>
<dbReference type="PROSITE" id="PS01124">
    <property type="entry name" value="HTH_ARAC_FAMILY_2"/>
    <property type="match status" value="1"/>
</dbReference>
<keyword evidence="2" id="KW-0804">Transcription</keyword>
<dbReference type="PANTHER" id="PTHR43130:SF3">
    <property type="entry name" value="HTH-TYPE TRANSCRIPTIONAL REGULATOR RV1931C"/>
    <property type="match status" value="1"/>
</dbReference>
<protein>
    <submittedName>
        <fullName evidence="4">AraC family transcriptional regulator with amidase-like domain</fullName>
    </submittedName>
</protein>
<dbReference type="Pfam" id="PF01965">
    <property type="entry name" value="DJ-1_PfpI"/>
    <property type="match status" value="1"/>
</dbReference>
<keyword evidence="1" id="KW-0805">Transcription regulation</keyword>
<dbReference type="InterPro" id="IPR029062">
    <property type="entry name" value="Class_I_gatase-like"/>
</dbReference>
<dbReference type="PANTHER" id="PTHR43130">
    <property type="entry name" value="ARAC-FAMILY TRANSCRIPTIONAL REGULATOR"/>
    <property type="match status" value="1"/>
</dbReference>
<dbReference type="GO" id="GO:0003700">
    <property type="term" value="F:DNA-binding transcription factor activity"/>
    <property type="evidence" value="ECO:0007669"/>
    <property type="project" value="InterPro"/>
</dbReference>
<accession>A0A318JJY9</accession>
<dbReference type="AlphaFoldDB" id="A0A318JJY9"/>
<dbReference type="EMBL" id="QJKC01000002">
    <property type="protein sequence ID" value="PXX50697.1"/>
    <property type="molecule type" value="Genomic_DNA"/>
</dbReference>
<dbReference type="InterPro" id="IPR018060">
    <property type="entry name" value="HTH_AraC"/>
</dbReference>
<dbReference type="GO" id="GO:0043565">
    <property type="term" value="F:sequence-specific DNA binding"/>
    <property type="evidence" value="ECO:0007669"/>
    <property type="project" value="InterPro"/>
</dbReference>
<organism evidence="4 5">
    <name type="scientific">Aquitalea magnusonii</name>
    <dbReference type="NCBI Taxonomy" id="332411"/>
    <lineage>
        <taxon>Bacteria</taxon>
        <taxon>Pseudomonadati</taxon>
        <taxon>Pseudomonadota</taxon>
        <taxon>Betaproteobacteria</taxon>
        <taxon>Neisseriales</taxon>
        <taxon>Chromobacteriaceae</taxon>
        <taxon>Aquitalea</taxon>
    </lineage>
</organism>
<proteinExistence type="predicted"/>
<dbReference type="InterPro" id="IPR009057">
    <property type="entry name" value="Homeodomain-like_sf"/>
</dbReference>
<dbReference type="Pfam" id="PF12833">
    <property type="entry name" value="HTH_18"/>
    <property type="match status" value="1"/>
</dbReference>
<dbReference type="SUPFAM" id="SSF46689">
    <property type="entry name" value="Homeodomain-like"/>
    <property type="match status" value="1"/>
</dbReference>
<keyword evidence="5" id="KW-1185">Reference proteome</keyword>
<dbReference type="SUPFAM" id="SSF52317">
    <property type="entry name" value="Class I glutamine amidotransferase-like"/>
    <property type="match status" value="1"/>
</dbReference>
<evidence type="ECO:0000256" key="1">
    <source>
        <dbReference type="ARBA" id="ARBA00023015"/>
    </source>
</evidence>
<feature type="domain" description="HTH araC/xylS-type" evidence="3">
    <location>
        <begin position="218"/>
        <end position="307"/>
    </location>
</feature>
<name>A0A318JJY9_9NEIS</name>
<evidence type="ECO:0000313" key="4">
    <source>
        <dbReference type="EMBL" id="PXX50697.1"/>
    </source>
</evidence>
<sequence length="307" mass="33334">MAREVWFVLPPRFMLLDFAGPAEAMRIASEFGADFHLHYAAVEPQVRCSLGLPLGGMAALPQQLPDDSLIIVPGADCSAEAYVMPEARQIVRWLAACVDPQRHLLATICSAALLAGSAGLLAGRQCTTHHSLIARLQASDASARVQENRVFVQDGRLWTSAGITAGIDLALYLISQLASPAIARDVAREMVVYFRRAGQDAQLSPWLAHRNHLHPAVHKVQDLIAARPQDDWSLPALASQVHVSPRHLSRLFREHAGVSVHDYHLALRAALAGQWRAAGLSKEKAALAAGFSSARQWQRAVQSAQAL</sequence>
<dbReference type="RefSeq" id="WP_110313005.1">
    <property type="nucleotide sequence ID" value="NZ_QJKC01000002.1"/>
</dbReference>